<name>A0A8B6DGP0_MYTGA</name>
<reference evidence="1" key="1">
    <citation type="submission" date="2018-11" db="EMBL/GenBank/DDBJ databases">
        <authorList>
            <person name="Alioto T."/>
            <person name="Alioto T."/>
        </authorList>
    </citation>
    <scope>NUCLEOTIDE SEQUENCE</scope>
</reference>
<accession>A0A8B6DGP0</accession>
<dbReference type="EMBL" id="UYJE01003308">
    <property type="protein sequence ID" value="VDI18229.1"/>
    <property type="molecule type" value="Genomic_DNA"/>
</dbReference>
<evidence type="ECO:0000313" key="1">
    <source>
        <dbReference type="EMBL" id="VDI18229.1"/>
    </source>
</evidence>
<dbReference type="AlphaFoldDB" id="A0A8B6DGP0"/>
<protein>
    <submittedName>
        <fullName evidence="1">Uncharacterized protein</fullName>
    </submittedName>
</protein>
<sequence>MIRKPTKPIIMATKKRPFQALASTEAYKLSPKDLRHVIPRAPTKVVNSDKGVEIGTQASALTTVRRTVTTKTTYEENGRNVEIIEVVEQVL</sequence>
<evidence type="ECO:0000313" key="2">
    <source>
        <dbReference type="Proteomes" id="UP000596742"/>
    </source>
</evidence>
<comment type="caution">
    <text evidence="1">The sequence shown here is derived from an EMBL/GenBank/DDBJ whole genome shotgun (WGS) entry which is preliminary data.</text>
</comment>
<proteinExistence type="predicted"/>
<keyword evidence="2" id="KW-1185">Reference proteome</keyword>
<gene>
    <name evidence="1" type="ORF">MGAL_10B041995</name>
</gene>
<dbReference type="Proteomes" id="UP000596742">
    <property type="component" value="Unassembled WGS sequence"/>
</dbReference>
<organism evidence="1 2">
    <name type="scientific">Mytilus galloprovincialis</name>
    <name type="common">Mediterranean mussel</name>
    <dbReference type="NCBI Taxonomy" id="29158"/>
    <lineage>
        <taxon>Eukaryota</taxon>
        <taxon>Metazoa</taxon>
        <taxon>Spiralia</taxon>
        <taxon>Lophotrochozoa</taxon>
        <taxon>Mollusca</taxon>
        <taxon>Bivalvia</taxon>
        <taxon>Autobranchia</taxon>
        <taxon>Pteriomorphia</taxon>
        <taxon>Mytilida</taxon>
        <taxon>Mytiloidea</taxon>
        <taxon>Mytilidae</taxon>
        <taxon>Mytilinae</taxon>
        <taxon>Mytilus</taxon>
    </lineage>
</organism>